<dbReference type="OrthoDB" id="3553147at2759"/>
<accession>A0A2T2N2D7</accession>
<dbReference type="PANTHER" id="PTHR24148">
    <property type="entry name" value="ANKYRIN REPEAT DOMAIN-CONTAINING PROTEIN 39 HOMOLOG-RELATED"/>
    <property type="match status" value="1"/>
</dbReference>
<evidence type="ECO:0000313" key="3">
    <source>
        <dbReference type="Proteomes" id="UP000240883"/>
    </source>
</evidence>
<name>A0A2T2N2D7_CORCC</name>
<dbReference type="Proteomes" id="UP000240883">
    <property type="component" value="Unassembled WGS sequence"/>
</dbReference>
<feature type="non-terminal residue" evidence="2">
    <location>
        <position position="1"/>
    </location>
</feature>
<dbReference type="EMBL" id="KZ678154">
    <property type="protein sequence ID" value="PSN59603.1"/>
    <property type="molecule type" value="Genomic_DNA"/>
</dbReference>
<dbReference type="Pfam" id="PF06985">
    <property type="entry name" value="HET"/>
    <property type="match status" value="1"/>
</dbReference>
<dbReference type="STRING" id="1448308.A0A2T2N2D7"/>
<reference evidence="2 3" key="1">
    <citation type="journal article" date="2018" name="Front. Microbiol.">
        <title>Genome-Wide Analysis of Corynespora cassiicola Leaf Fall Disease Putative Effectors.</title>
        <authorList>
            <person name="Lopez D."/>
            <person name="Ribeiro S."/>
            <person name="Label P."/>
            <person name="Fumanal B."/>
            <person name="Venisse J.S."/>
            <person name="Kohler A."/>
            <person name="de Oliveira R.R."/>
            <person name="Labutti K."/>
            <person name="Lipzen A."/>
            <person name="Lail K."/>
            <person name="Bauer D."/>
            <person name="Ohm R.A."/>
            <person name="Barry K.W."/>
            <person name="Spatafora J."/>
            <person name="Grigoriev I.V."/>
            <person name="Martin F.M."/>
            <person name="Pujade-Renaud V."/>
        </authorList>
    </citation>
    <scope>NUCLEOTIDE SEQUENCE [LARGE SCALE GENOMIC DNA]</scope>
    <source>
        <strain evidence="2 3">Philippines</strain>
    </source>
</reference>
<proteinExistence type="predicted"/>
<gene>
    <name evidence="2" type="ORF">BS50DRAFT_445588</name>
</gene>
<sequence>IRLLRLYPAAERDSEIRCEIIHTNLIKQPIFEAVSYTWGDLNLSQPVRMAEGFLYVTKNCEDALRDLRLSFAQRNLWIDAICINQQSTEDKNHQIPLMSRIYANAQQVVIYVGASDQTTTFDPEDFFDALRHENATPFRQEDLSSFLSRPWFSRVWV</sequence>
<feature type="domain" description="Heterokaryon incompatibility" evidence="1">
    <location>
        <begin position="31"/>
        <end position="157"/>
    </location>
</feature>
<dbReference type="InterPro" id="IPR010730">
    <property type="entry name" value="HET"/>
</dbReference>
<feature type="non-terminal residue" evidence="2">
    <location>
        <position position="157"/>
    </location>
</feature>
<keyword evidence="3" id="KW-1185">Reference proteome</keyword>
<dbReference type="AlphaFoldDB" id="A0A2T2N2D7"/>
<evidence type="ECO:0000313" key="2">
    <source>
        <dbReference type="EMBL" id="PSN59603.1"/>
    </source>
</evidence>
<dbReference type="PANTHER" id="PTHR24148:SF73">
    <property type="entry name" value="HET DOMAIN PROTEIN (AFU_ORTHOLOGUE AFUA_8G01020)"/>
    <property type="match status" value="1"/>
</dbReference>
<evidence type="ECO:0000259" key="1">
    <source>
        <dbReference type="Pfam" id="PF06985"/>
    </source>
</evidence>
<organism evidence="2 3">
    <name type="scientific">Corynespora cassiicola Philippines</name>
    <dbReference type="NCBI Taxonomy" id="1448308"/>
    <lineage>
        <taxon>Eukaryota</taxon>
        <taxon>Fungi</taxon>
        <taxon>Dikarya</taxon>
        <taxon>Ascomycota</taxon>
        <taxon>Pezizomycotina</taxon>
        <taxon>Dothideomycetes</taxon>
        <taxon>Pleosporomycetidae</taxon>
        <taxon>Pleosporales</taxon>
        <taxon>Corynesporascaceae</taxon>
        <taxon>Corynespora</taxon>
    </lineage>
</organism>
<protein>
    <recommendedName>
        <fullName evidence="1">Heterokaryon incompatibility domain-containing protein</fullName>
    </recommendedName>
</protein>
<dbReference type="InterPro" id="IPR052895">
    <property type="entry name" value="HetReg/Transcr_Mod"/>
</dbReference>